<feature type="signal peptide" evidence="1">
    <location>
        <begin position="1"/>
        <end position="20"/>
    </location>
</feature>
<keyword evidence="3" id="KW-1185">Reference proteome</keyword>
<protein>
    <recommendedName>
        <fullName evidence="4">Galactose oxidase</fullName>
    </recommendedName>
</protein>
<dbReference type="Gene3D" id="2.120.10.80">
    <property type="entry name" value="Kelch-type beta propeller"/>
    <property type="match status" value="1"/>
</dbReference>
<feature type="chain" id="PRO_5025613174" description="Galactose oxidase" evidence="1">
    <location>
        <begin position="21"/>
        <end position="205"/>
    </location>
</feature>
<reference evidence="2" key="1">
    <citation type="journal article" date="2020" name="Stud. Mycol.">
        <title>101 Dothideomycetes genomes: a test case for predicting lifestyles and emergence of pathogens.</title>
        <authorList>
            <person name="Haridas S."/>
            <person name="Albert R."/>
            <person name="Binder M."/>
            <person name="Bloem J."/>
            <person name="Labutti K."/>
            <person name="Salamov A."/>
            <person name="Andreopoulos B."/>
            <person name="Baker S."/>
            <person name="Barry K."/>
            <person name="Bills G."/>
            <person name="Bluhm B."/>
            <person name="Cannon C."/>
            <person name="Castanera R."/>
            <person name="Culley D."/>
            <person name="Daum C."/>
            <person name="Ezra D."/>
            <person name="Gonzalez J."/>
            <person name="Henrissat B."/>
            <person name="Kuo A."/>
            <person name="Liang C."/>
            <person name="Lipzen A."/>
            <person name="Lutzoni F."/>
            <person name="Magnuson J."/>
            <person name="Mondo S."/>
            <person name="Nolan M."/>
            <person name="Ohm R."/>
            <person name="Pangilinan J."/>
            <person name="Park H.-J."/>
            <person name="Ramirez L."/>
            <person name="Alfaro M."/>
            <person name="Sun H."/>
            <person name="Tritt A."/>
            <person name="Yoshinaga Y."/>
            <person name="Zwiers L.-H."/>
            <person name="Turgeon B."/>
            <person name="Goodwin S."/>
            <person name="Spatafora J."/>
            <person name="Crous P."/>
            <person name="Grigoriev I."/>
        </authorList>
    </citation>
    <scope>NUCLEOTIDE SEQUENCE</scope>
    <source>
        <strain evidence="2">CBS 473.64</strain>
    </source>
</reference>
<keyword evidence="1" id="KW-0732">Signal</keyword>
<proteinExistence type="predicted"/>
<evidence type="ECO:0000256" key="1">
    <source>
        <dbReference type="SAM" id="SignalP"/>
    </source>
</evidence>
<evidence type="ECO:0000313" key="2">
    <source>
        <dbReference type="EMBL" id="KAF2641050.1"/>
    </source>
</evidence>
<dbReference type="Proteomes" id="UP000799753">
    <property type="component" value="Unassembled WGS sequence"/>
</dbReference>
<dbReference type="SUPFAM" id="SSF117281">
    <property type="entry name" value="Kelch motif"/>
    <property type="match status" value="1"/>
</dbReference>
<dbReference type="OrthoDB" id="10251809at2759"/>
<accession>A0A6A6S0F6</accession>
<name>A0A6A6S0F6_9PLEO</name>
<dbReference type="AlphaFoldDB" id="A0A6A6S0F6"/>
<organism evidence="2 3">
    <name type="scientific">Massarina eburnea CBS 473.64</name>
    <dbReference type="NCBI Taxonomy" id="1395130"/>
    <lineage>
        <taxon>Eukaryota</taxon>
        <taxon>Fungi</taxon>
        <taxon>Dikarya</taxon>
        <taxon>Ascomycota</taxon>
        <taxon>Pezizomycotina</taxon>
        <taxon>Dothideomycetes</taxon>
        <taxon>Pleosporomycetidae</taxon>
        <taxon>Pleosporales</taxon>
        <taxon>Massarineae</taxon>
        <taxon>Massarinaceae</taxon>
        <taxon>Massarina</taxon>
    </lineage>
</organism>
<evidence type="ECO:0008006" key="4">
    <source>
        <dbReference type="Google" id="ProtNLM"/>
    </source>
</evidence>
<dbReference type="InterPro" id="IPR015915">
    <property type="entry name" value="Kelch-typ_b-propeller"/>
</dbReference>
<evidence type="ECO:0000313" key="3">
    <source>
        <dbReference type="Proteomes" id="UP000799753"/>
    </source>
</evidence>
<gene>
    <name evidence="2" type="ORF">P280DRAFT_517282</name>
</gene>
<sequence>MAWKTIKALILLALVNIGIGLEVGDLCQLNGHKGKAPSYLPPSSRLELSLVQVVFQKLPTDDDTAEVAVVDKKLYILGGQLRWRTDKGSGTANYSAALYWLDLDSEFPVEDSISLSRRHRVPIIQLAIDNALAMESSNSQDEDTSNRNATHGALFSTRENLYVYGGVAGGASTNKLPAYNIATGTWSNVAVEGGELNRNSHVEAT</sequence>
<dbReference type="EMBL" id="MU006783">
    <property type="protein sequence ID" value="KAF2641050.1"/>
    <property type="molecule type" value="Genomic_DNA"/>
</dbReference>